<evidence type="ECO:0000256" key="1">
    <source>
        <dbReference type="SAM" id="MobiDB-lite"/>
    </source>
</evidence>
<protein>
    <recommendedName>
        <fullName evidence="2">Mos1 transposase HTH domain-containing protein</fullName>
    </recommendedName>
</protein>
<dbReference type="InterPro" id="IPR052709">
    <property type="entry name" value="Transposase-MT_Hybrid"/>
</dbReference>
<accession>A0A8J9V375</accession>
<dbReference type="AlphaFoldDB" id="A0A8J9V375"/>
<reference evidence="3" key="1">
    <citation type="submission" date="2021-12" db="EMBL/GenBank/DDBJ databases">
        <authorList>
            <person name="Martin H S."/>
        </authorList>
    </citation>
    <scope>NUCLEOTIDE SEQUENCE</scope>
</reference>
<dbReference type="InterPro" id="IPR041426">
    <property type="entry name" value="Mos1_HTH"/>
</dbReference>
<proteinExistence type="predicted"/>
<sequence>MLGCRSNIELLSLDKLSSRRRRVKRLEGDAPCRRKTFQATSQQECLDEMISVFGQEALSLRTIERWYLQFKRGAFGLDDDPRPGRPIEVTLPKPKAIREDRHITYRQIEELLNIPIATLHEFVTEHLHVKKDIVSIVTGDGTRIYYYDVPTKLQSKIWVFDDEEQPTQPRRPKFSKVKEFATE</sequence>
<dbReference type="PANTHER" id="PTHR46060:SF1">
    <property type="entry name" value="MARINER MOS1 TRANSPOSASE-LIKE PROTEIN"/>
    <property type="match status" value="1"/>
</dbReference>
<dbReference type="Pfam" id="PF17906">
    <property type="entry name" value="HTH_48"/>
    <property type="match status" value="1"/>
</dbReference>
<dbReference type="OrthoDB" id="10017160at2759"/>
<organism evidence="3 4">
    <name type="scientific">Brenthis ino</name>
    <name type="common">lesser marbled fritillary</name>
    <dbReference type="NCBI Taxonomy" id="405034"/>
    <lineage>
        <taxon>Eukaryota</taxon>
        <taxon>Metazoa</taxon>
        <taxon>Ecdysozoa</taxon>
        <taxon>Arthropoda</taxon>
        <taxon>Hexapoda</taxon>
        <taxon>Insecta</taxon>
        <taxon>Pterygota</taxon>
        <taxon>Neoptera</taxon>
        <taxon>Endopterygota</taxon>
        <taxon>Lepidoptera</taxon>
        <taxon>Glossata</taxon>
        <taxon>Ditrysia</taxon>
        <taxon>Papilionoidea</taxon>
        <taxon>Nymphalidae</taxon>
        <taxon>Heliconiinae</taxon>
        <taxon>Argynnini</taxon>
        <taxon>Brenthis</taxon>
    </lineage>
</organism>
<evidence type="ECO:0000259" key="2">
    <source>
        <dbReference type="Pfam" id="PF17906"/>
    </source>
</evidence>
<dbReference type="PANTHER" id="PTHR46060">
    <property type="entry name" value="MARINER MOS1 TRANSPOSASE-LIKE PROTEIN"/>
    <property type="match status" value="1"/>
</dbReference>
<keyword evidence="4" id="KW-1185">Reference proteome</keyword>
<feature type="region of interest" description="Disordered" evidence="1">
    <location>
        <begin position="164"/>
        <end position="183"/>
    </location>
</feature>
<evidence type="ECO:0000313" key="3">
    <source>
        <dbReference type="EMBL" id="CAH0719195.1"/>
    </source>
</evidence>
<dbReference type="Proteomes" id="UP000838878">
    <property type="component" value="Chromosome 13"/>
</dbReference>
<gene>
    <name evidence="3" type="ORF">BINO364_LOCUS5567</name>
</gene>
<name>A0A8J9V375_9NEOP</name>
<dbReference type="EMBL" id="OV170233">
    <property type="protein sequence ID" value="CAH0719195.1"/>
    <property type="molecule type" value="Genomic_DNA"/>
</dbReference>
<feature type="non-terminal residue" evidence="3">
    <location>
        <position position="183"/>
    </location>
</feature>
<feature type="domain" description="Mos1 transposase HTH" evidence="2">
    <location>
        <begin position="40"/>
        <end position="73"/>
    </location>
</feature>
<evidence type="ECO:0000313" key="4">
    <source>
        <dbReference type="Proteomes" id="UP000838878"/>
    </source>
</evidence>